<accession>A0A7C4THQ9</accession>
<keyword evidence="1" id="KW-0489">Methyltransferase</keyword>
<feature type="domain" description="DNA methylase N-4/N-6" evidence="3">
    <location>
        <begin position="107"/>
        <end position="263"/>
    </location>
</feature>
<evidence type="ECO:0000256" key="2">
    <source>
        <dbReference type="ARBA" id="ARBA00022679"/>
    </source>
</evidence>
<reference evidence="4" key="1">
    <citation type="journal article" date="2020" name="mSystems">
        <title>Genome- and Community-Level Interaction Insights into Carbon Utilization and Element Cycling Functions of Hydrothermarchaeota in Hydrothermal Sediment.</title>
        <authorList>
            <person name="Zhou Z."/>
            <person name="Liu Y."/>
            <person name="Xu W."/>
            <person name="Pan J."/>
            <person name="Luo Z.H."/>
            <person name="Li M."/>
        </authorList>
    </citation>
    <scope>NUCLEOTIDE SEQUENCE [LARGE SCALE GENOMIC DNA]</scope>
    <source>
        <strain evidence="4">SpSt-774</strain>
    </source>
</reference>
<evidence type="ECO:0000256" key="1">
    <source>
        <dbReference type="ARBA" id="ARBA00022603"/>
    </source>
</evidence>
<comment type="caution">
    <text evidence="4">The sequence shown here is derived from an EMBL/GenBank/DDBJ whole genome shotgun (WGS) entry which is preliminary data.</text>
</comment>
<dbReference type="InterPro" id="IPR029063">
    <property type="entry name" value="SAM-dependent_MTases_sf"/>
</dbReference>
<evidence type="ECO:0000313" key="4">
    <source>
        <dbReference type="EMBL" id="HGV98143.1"/>
    </source>
</evidence>
<evidence type="ECO:0000259" key="3">
    <source>
        <dbReference type="Pfam" id="PF01555"/>
    </source>
</evidence>
<dbReference type="Pfam" id="PF01555">
    <property type="entry name" value="N6_N4_Mtase"/>
    <property type="match status" value="1"/>
</dbReference>
<dbReference type="Gene3D" id="3.40.50.150">
    <property type="entry name" value="Vaccinia Virus protein VP39"/>
    <property type="match status" value="2"/>
</dbReference>
<dbReference type="EMBL" id="DTGZ01000138">
    <property type="protein sequence ID" value="HGV98143.1"/>
    <property type="molecule type" value="Genomic_DNA"/>
</dbReference>
<dbReference type="GO" id="GO:0008170">
    <property type="term" value="F:N-methyltransferase activity"/>
    <property type="evidence" value="ECO:0007669"/>
    <property type="project" value="InterPro"/>
</dbReference>
<sequence length="606" mass="70613">MVYWYFKIFNNIKNEEEVNEFARLEIESLFGNVSPIYNFTDKLIEEPLKNFTTPDIRIQDYITHELAYGKIQGYFGISQDVKEASKLVKRLSYIREIYLIIKTTKSAQEILKEIFPDGEIKKNVLFFQSQSYLLFRFITHQYFLEKSEYISKLSRNETEVNKNVEILFNHLTKDIYRIPSSINLTIGKRLQDYFANREEPSLYLTHYFHPYKGKFHPKMVRALLNYIYPEDSGLILDNFAGSGTLLVEANLLGLDSVGIEINPLSCLMSNVKCNALHFELEELKDYVDEYLKNLKTEVQKFNAGNDKNSLFNETPDDWLLNKSTILGRQLKDTMRMEDKVIPKVLIARRLLNNRHNDQFNDFLLLVLSGAISDVARRTTNQFIDVFQSRLNNLFLRLYLFKKLNEVLKIKLGKGKTYLADTRNMKSIINTETVNGIINSPPYAVALDYIKNDYPQLVLLELTNSIDELGKNIIGNPRLNYVNKEIYRKTDENGDLANYSQTAIKITDYLLSHNRTQAGLRSYKFFIDMIETLKEMHRVLIKNCKCVIIIGNNHYAVGDKYIEVPNDNVILEIGKKIGFKVDRIIDRKLQKSSEGIIREETVLIFQK</sequence>
<organism evidence="4">
    <name type="scientific">candidate division WOR-3 bacterium</name>
    <dbReference type="NCBI Taxonomy" id="2052148"/>
    <lineage>
        <taxon>Bacteria</taxon>
        <taxon>Bacteria division WOR-3</taxon>
    </lineage>
</organism>
<dbReference type="SUPFAM" id="SSF53335">
    <property type="entry name" value="S-adenosyl-L-methionine-dependent methyltransferases"/>
    <property type="match status" value="2"/>
</dbReference>
<keyword evidence="2" id="KW-0808">Transferase</keyword>
<dbReference type="InterPro" id="IPR002941">
    <property type="entry name" value="DNA_methylase_N4/N6"/>
</dbReference>
<dbReference type="GO" id="GO:0003677">
    <property type="term" value="F:DNA binding"/>
    <property type="evidence" value="ECO:0007669"/>
    <property type="project" value="InterPro"/>
</dbReference>
<proteinExistence type="predicted"/>
<dbReference type="AlphaFoldDB" id="A0A7C4THQ9"/>
<name>A0A7C4THQ9_UNCW3</name>
<protein>
    <recommendedName>
        <fullName evidence="3">DNA methylase N-4/N-6 domain-containing protein</fullName>
    </recommendedName>
</protein>
<gene>
    <name evidence="4" type="ORF">ENV60_07600</name>
</gene>
<dbReference type="GO" id="GO:0032259">
    <property type="term" value="P:methylation"/>
    <property type="evidence" value="ECO:0007669"/>
    <property type="project" value="UniProtKB-KW"/>
</dbReference>